<evidence type="ECO:0000256" key="2">
    <source>
        <dbReference type="ARBA" id="ARBA00022485"/>
    </source>
</evidence>
<dbReference type="Proteomes" id="UP001317001">
    <property type="component" value="Chromosome"/>
</dbReference>
<dbReference type="Gene3D" id="2.60.40.10">
    <property type="entry name" value="Immunoglobulins"/>
    <property type="match status" value="1"/>
</dbReference>
<evidence type="ECO:0000313" key="10">
    <source>
        <dbReference type="Proteomes" id="UP001317001"/>
    </source>
</evidence>
<dbReference type="InterPro" id="IPR017900">
    <property type="entry name" value="4Fe4S_Fe_S_CS"/>
</dbReference>
<feature type="domain" description="4Fe-4S ferredoxin-type" evidence="8">
    <location>
        <begin position="260"/>
        <end position="288"/>
    </location>
</feature>
<keyword evidence="6" id="KW-0411">Iron-sulfur</keyword>
<feature type="transmembrane region" description="Helical" evidence="7">
    <location>
        <begin position="42"/>
        <end position="63"/>
    </location>
</feature>
<dbReference type="InterPro" id="IPR017896">
    <property type="entry name" value="4Fe4S_Fe-S-bd"/>
</dbReference>
<dbReference type="InterPro" id="IPR009051">
    <property type="entry name" value="Helical_ferredxn"/>
</dbReference>
<evidence type="ECO:0000259" key="8">
    <source>
        <dbReference type="PROSITE" id="PS51379"/>
    </source>
</evidence>
<reference evidence="9 10" key="1">
    <citation type="submission" date="2022-08" db="EMBL/GenBank/DDBJ databases">
        <title>Myroides zhujiangensis sp. nov., a novel bacterium isolated from sediment in the Pearl River Estuary.</title>
        <authorList>
            <person name="Cui L."/>
        </authorList>
    </citation>
    <scope>NUCLEOTIDE SEQUENCE [LARGE SCALE GENOMIC DNA]</scope>
    <source>
        <strain evidence="9 10">SCSIO 72103</strain>
    </source>
</reference>
<dbReference type="SUPFAM" id="SSF54862">
    <property type="entry name" value="4Fe-4S ferredoxins"/>
    <property type="match status" value="1"/>
</dbReference>
<keyword evidence="5" id="KW-0408">Iron</keyword>
<dbReference type="PROSITE" id="PS51379">
    <property type="entry name" value="4FE4S_FER_2"/>
    <property type="match status" value="1"/>
</dbReference>
<dbReference type="InterPro" id="IPR014116">
    <property type="entry name" value="Cyt_c_oxidase_cbb3_FixG"/>
</dbReference>
<keyword evidence="7" id="KW-0472">Membrane</keyword>
<evidence type="ECO:0000313" key="9">
    <source>
        <dbReference type="EMBL" id="UUV21412.1"/>
    </source>
</evidence>
<dbReference type="InterPro" id="IPR051684">
    <property type="entry name" value="Electron_Trans/Redox"/>
</dbReference>
<dbReference type="PANTHER" id="PTHR30176:SF3">
    <property type="entry name" value="FERREDOXIN-TYPE PROTEIN NAPH"/>
    <property type="match status" value="1"/>
</dbReference>
<evidence type="ECO:0000256" key="6">
    <source>
        <dbReference type="ARBA" id="ARBA00023014"/>
    </source>
</evidence>
<keyword evidence="10" id="KW-1185">Reference proteome</keyword>
<dbReference type="InterPro" id="IPR032879">
    <property type="entry name" value="FixG_C"/>
</dbReference>
<gene>
    <name evidence="9" type="primary">ccoG</name>
    <name evidence="9" type="ORF">NPX36_13965</name>
</gene>
<keyword evidence="2" id="KW-0004">4Fe-4S</keyword>
<dbReference type="RefSeq" id="WP_257499338.1">
    <property type="nucleotide sequence ID" value="NZ_CP102382.1"/>
</dbReference>
<dbReference type="Pfam" id="PF12801">
    <property type="entry name" value="Fer4_5"/>
    <property type="match status" value="1"/>
</dbReference>
<evidence type="ECO:0000256" key="1">
    <source>
        <dbReference type="ARBA" id="ARBA00022448"/>
    </source>
</evidence>
<feature type="transmembrane region" description="Helical" evidence="7">
    <location>
        <begin position="157"/>
        <end position="176"/>
    </location>
</feature>
<feature type="transmembrane region" description="Helical" evidence="7">
    <location>
        <begin position="83"/>
        <end position="109"/>
    </location>
</feature>
<proteinExistence type="predicted"/>
<accession>A0ABY5NS74</accession>
<keyword evidence="1" id="KW-0813">Transport</keyword>
<dbReference type="EMBL" id="CP102382">
    <property type="protein sequence ID" value="UUV21412.1"/>
    <property type="molecule type" value="Genomic_DNA"/>
</dbReference>
<feature type="transmembrane region" description="Helical" evidence="7">
    <location>
        <begin position="196"/>
        <end position="213"/>
    </location>
</feature>
<dbReference type="InterPro" id="IPR013783">
    <property type="entry name" value="Ig-like_fold"/>
</dbReference>
<dbReference type="PROSITE" id="PS00198">
    <property type="entry name" value="4FE4S_FER_1"/>
    <property type="match status" value="1"/>
</dbReference>
<dbReference type="NCBIfam" id="TIGR02745">
    <property type="entry name" value="ccoG_rdxA_fixG"/>
    <property type="match status" value="1"/>
</dbReference>
<organism evidence="9 10">
    <name type="scientific">Paenimyroides aestuarii</name>
    <dbReference type="NCBI Taxonomy" id="2968490"/>
    <lineage>
        <taxon>Bacteria</taxon>
        <taxon>Pseudomonadati</taxon>
        <taxon>Bacteroidota</taxon>
        <taxon>Flavobacteriia</taxon>
        <taxon>Flavobacteriales</taxon>
        <taxon>Flavobacteriaceae</taxon>
        <taxon>Paenimyroides</taxon>
    </lineage>
</organism>
<dbReference type="Pfam" id="PF13746">
    <property type="entry name" value="Fer4_18"/>
    <property type="match status" value="1"/>
</dbReference>
<dbReference type="Gene3D" id="1.10.1060.10">
    <property type="entry name" value="Alpha-helical ferredoxin"/>
    <property type="match status" value="1"/>
</dbReference>
<keyword evidence="3" id="KW-0479">Metal-binding</keyword>
<keyword evidence="4" id="KW-0249">Electron transport</keyword>
<evidence type="ECO:0000256" key="7">
    <source>
        <dbReference type="SAM" id="Phobius"/>
    </source>
</evidence>
<sequence length="471" mass="54359">MSEDHNNFRDRLGTVDEEGKRVWVYPKKPAGKFYNKRKWVSYFLLLILLASPFVKINGNQFFLFNVLERKFSFFGFTFWPQDFYIVVIGMIIGIVFVALFTVVFGRIFCGWICPQTIFMEMVFRRIEYWIEGDRGAQIRLNKQEWNAEKIRKKALKWFVFFIVSFLIANVFLSYIVGSDHVLSMIINGPVNNISTFVSLIIFTAVFYFVFVWFREQVCIIACPYGRLQGVLLDEKTIVVAYDYKRGEAENGRAKFRKNEDRNEKGLGDCIDCAQCVHVCPTGIDIRNGTQLECVNCTACIDACDFMMESVNLPKGLIRYASESEIAKKEKFVFTTRMKGYTAVLLILIGILSGLLFMRSDVEAKILRLPGQLFEHKGDYISNVYTYKIANKSTRNFDNVTIKLAHPEGKIELVGKKSIQIPKEDMAQGTLFIEIPQAVLKSDKTEVQIEVYNNEELIDQTKTNFMSPRSFN</sequence>
<keyword evidence="7" id="KW-1133">Transmembrane helix</keyword>
<keyword evidence="7" id="KW-0812">Transmembrane</keyword>
<dbReference type="Pfam" id="PF11614">
    <property type="entry name" value="FixG_C"/>
    <property type="match status" value="1"/>
</dbReference>
<evidence type="ECO:0000256" key="4">
    <source>
        <dbReference type="ARBA" id="ARBA00022982"/>
    </source>
</evidence>
<protein>
    <submittedName>
        <fullName evidence="9">Cytochrome c oxidase accessory protein CcoG</fullName>
    </submittedName>
</protein>
<name>A0ABY5NS74_9FLAO</name>
<feature type="transmembrane region" description="Helical" evidence="7">
    <location>
        <begin position="337"/>
        <end position="357"/>
    </location>
</feature>
<dbReference type="PANTHER" id="PTHR30176">
    <property type="entry name" value="FERREDOXIN-TYPE PROTEIN NAPH"/>
    <property type="match status" value="1"/>
</dbReference>
<evidence type="ECO:0000256" key="5">
    <source>
        <dbReference type="ARBA" id="ARBA00023004"/>
    </source>
</evidence>
<evidence type="ECO:0000256" key="3">
    <source>
        <dbReference type="ARBA" id="ARBA00022723"/>
    </source>
</evidence>